<feature type="compositionally biased region" description="Acidic residues" evidence="1">
    <location>
        <begin position="87"/>
        <end position="99"/>
    </location>
</feature>
<feature type="signal peptide" evidence="3">
    <location>
        <begin position="1"/>
        <end position="18"/>
    </location>
</feature>
<reference evidence="4 5" key="1">
    <citation type="submission" date="2011-08" db="EMBL/GenBank/DDBJ databases">
        <title>The Genome Sequence of Plasmodium vivax India VII.</title>
        <authorList>
            <consortium name="The Broad Institute Genome Sequencing Platform"/>
            <consortium name="The Broad Institute Genome Sequencing Center for Infectious Disease"/>
            <person name="Neafsey D."/>
            <person name="Carlton J."/>
            <person name="Barnwell J."/>
            <person name="Collins W."/>
            <person name="Escalante A."/>
            <person name="Mullikin J."/>
            <person name="Saul A."/>
            <person name="Guigo R."/>
            <person name="Camara F."/>
            <person name="Young S.K."/>
            <person name="Zeng Q."/>
            <person name="Gargeya S."/>
            <person name="Fitzgerald M."/>
            <person name="Haas B."/>
            <person name="Abouelleil A."/>
            <person name="Alvarado L."/>
            <person name="Arachchi H.M."/>
            <person name="Berlin A."/>
            <person name="Brown A."/>
            <person name="Chapman S.B."/>
            <person name="Chen Z."/>
            <person name="Dunbar C."/>
            <person name="Freedman E."/>
            <person name="Gearin G."/>
            <person name="Gellesch M."/>
            <person name="Goldberg J."/>
            <person name="Griggs A."/>
            <person name="Gujja S."/>
            <person name="Heiman D."/>
            <person name="Howarth C."/>
            <person name="Larson L."/>
            <person name="Lui A."/>
            <person name="MacDonald P.J.P."/>
            <person name="Montmayeur A."/>
            <person name="Murphy C."/>
            <person name="Neiman D."/>
            <person name="Pearson M."/>
            <person name="Priest M."/>
            <person name="Roberts A."/>
            <person name="Saif S."/>
            <person name="Shea T."/>
            <person name="Shenoy N."/>
            <person name="Sisk P."/>
            <person name="Stolte C."/>
            <person name="Sykes S."/>
            <person name="Wortman J."/>
            <person name="Nusbaum C."/>
            <person name="Birren B."/>
        </authorList>
    </citation>
    <scope>NUCLEOTIDE SEQUENCE [LARGE SCALE GENOMIC DNA]</scope>
    <source>
        <strain evidence="4 5">India VII</strain>
    </source>
</reference>
<keyword evidence="2" id="KW-0812">Transmembrane</keyword>
<keyword evidence="2" id="KW-0472">Membrane</keyword>
<feature type="compositionally biased region" description="Basic residues" evidence="1">
    <location>
        <begin position="61"/>
        <end position="70"/>
    </location>
</feature>
<dbReference type="AlphaFoldDB" id="A0A0J9SA17"/>
<keyword evidence="2" id="KW-1133">Transmembrane helix</keyword>
<dbReference type="InterPro" id="IPR040346">
    <property type="entry name" value="GEX1/Brambleberry"/>
</dbReference>
<keyword evidence="3" id="KW-0732">Signal</keyword>
<evidence type="ECO:0000256" key="2">
    <source>
        <dbReference type="SAM" id="Phobius"/>
    </source>
</evidence>
<feature type="transmembrane region" description="Helical" evidence="2">
    <location>
        <begin position="424"/>
        <end position="445"/>
    </location>
</feature>
<evidence type="ECO:0000313" key="5">
    <source>
        <dbReference type="Proteomes" id="UP000053562"/>
    </source>
</evidence>
<dbReference type="PANTHER" id="PTHR33538">
    <property type="entry name" value="PROTEIN GAMETE EXPRESSED 1"/>
    <property type="match status" value="1"/>
</dbReference>
<gene>
    <name evidence="4" type="ORF">PVIIG_00913</name>
</gene>
<dbReference type="Proteomes" id="UP000053562">
    <property type="component" value="Unassembled WGS sequence"/>
</dbReference>
<feature type="region of interest" description="Disordered" evidence="1">
    <location>
        <begin position="54"/>
        <end position="99"/>
    </location>
</feature>
<evidence type="ECO:0008006" key="6">
    <source>
        <dbReference type="Google" id="ProtNLM"/>
    </source>
</evidence>
<dbReference type="OrthoDB" id="377549at2759"/>
<proteinExistence type="predicted"/>
<name>A0A0J9SA17_PLAVI</name>
<feature type="transmembrane region" description="Helical" evidence="2">
    <location>
        <begin position="391"/>
        <end position="412"/>
    </location>
</feature>
<feature type="region of interest" description="Disordered" evidence="1">
    <location>
        <begin position="238"/>
        <end position="261"/>
    </location>
</feature>
<accession>A0A0J9SA17</accession>
<protein>
    <recommendedName>
        <fullName evidence="6">Nuclear fusion protein</fullName>
    </recommendedName>
</protein>
<evidence type="ECO:0000256" key="1">
    <source>
        <dbReference type="SAM" id="MobiDB-lite"/>
    </source>
</evidence>
<dbReference type="EMBL" id="KQ234316">
    <property type="protein sequence ID" value="KMZ79639.1"/>
    <property type="molecule type" value="Genomic_DNA"/>
</dbReference>
<evidence type="ECO:0000313" key="4">
    <source>
        <dbReference type="EMBL" id="KMZ79639.1"/>
    </source>
</evidence>
<organism evidence="4 5">
    <name type="scientific">Plasmodium vivax India VII</name>
    <dbReference type="NCBI Taxonomy" id="1077284"/>
    <lineage>
        <taxon>Eukaryota</taxon>
        <taxon>Sar</taxon>
        <taxon>Alveolata</taxon>
        <taxon>Apicomplexa</taxon>
        <taxon>Aconoidasida</taxon>
        <taxon>Haemosporida</taxon>
        <taxon>Plasmodiidae</taxon>
        <taxon>Plasmodium</taxon>
        <taxon>Plasmodium (Plasmodium)</taxon>
    </lineage>
</organism>
<dbReference type="PANTHER" id="PTHR33538:SF2">
    <property type="entry name" value="PROTEIN GAMETE EXPRESSED 1"/>
    <property type="match status" value="1"/>
</dbReference>
<sequence>MTRIYIAIILIVQLNVWAECRFKYASNTELLVERVKRGKQAMEEILRAKKKAEVEYEEKRKKGRKKKGTKGGRAGRVTSGGLNDRGEPDEDDEQDGDTDQEDNIYVREIKCYEYVLDQLNSLNIYNCNEINENNKSMLALAKTKCLFVKSVRNFPNEKSGCILNPKKLNKLQVYLYNNNLFDQFGNENFSKMLSLDELRKIEKTKNPCLGDAASGEGMYGAISSEGLLPSVEKGSIYPNGDEITPETSKNSEAPEDDSPRDHIDLKNILCENLKYKIVTNCTTSDSMSDTAFQIYHSELNHIDDICFYIQSSEWNRRTDANINRLAETSVNITRQMTTNLENMKLIEHAQVKQIENTNRFDNFLKGLKNDFSEVIQILLKIKKHHESITKFVTGFKMLVMYLLVLLLVLFITSRSYASNSRRKIISCVLLCCLTEMVFKRIIALIRNYAFLRVSENLVSHSVKGIRYTFILIGIKVLITAVVTYKEPVKIIEEELKYIKKLVEKNEQCRNSVREIKRQSEKIDRSVDQETVNVLNLWLNYNDYLDSLYLEDEDFAISSPSDTEINSSDTSLASEEVLPQEIEELNEDPIGMRIKLMHRKNRPLFFHYFPSPTNVKAYTESPISFANLIEHNHNEMMRLREDRMRDFDDDEGENDHACDHMDELNEDVNNETKLLESDKENETSNLYDLGEDDAKVNKFFSLDGI</sequence>
<evidence type="ECO:0000256" key="3">
    <source>
        <dbReference type="SAM" id="SignalP"/>
    </source>
</evidence>
<feature type="chain" id="PRO_5005322074" description="Nuclear fusion protein" evidence="3">
    <location>
        <begin position="19"/>
        <end position="704"/>
    </location>
</feature>